<dbReference type="PANTHER" id="PTHR46401">
    <property type="entry name" value="GLYCOSYLTRANSFERASE WBBK-RELATED"/>
    <property type="match status" value="1"/>
</dbReference>
<organism evidence="4 5">
    <name type="scientific">Psychroflexus longus</name>
    <dbReference type="NCBI Taxonomy" id="2873596"/>
    <lineage>
        <taxon>Bacteria</taxon>
        <taxon>Pseudomonadati</taxon>
        <taxon>Bacteroidota</taxon>
        <taxon>Flavobacteriia</taxon>
        <taxon>Flavobacteriales</taxon>
        <taxon>Flavobacteriaceae</taxon>
        <taxon>Psychroflexus</taxon>
    </lineage>
</organism>
<dbReference type="Pfam" id="PF13439">
    <property type="entry name" value="Glyco_transf_4"/>
    <property type="match status" value="1"/>
</dbReference>
<keyword evidence="1" id="KW-0808">Transferase</keyword>
<evidence type="ECO:0000256" key="1">
    <source>
        <dbReference type="ARBA" id="ARBA00022679"/>
    </source>
</evidence>
<dbReference type="SUPFAM" id="SSF53756">
    <property type="entry name" value="UDP-Glycosyltransferase/glycogen phosphorylase"/>
    <property type="match status" value="1"/>
</dbReference>
<evidence type="ECO:0000259" key="3">
    <source>
        <dbReference type="Pfam" id="PF13439"/>
    </source>
</evidence>
<accession>A0ABS7XG46</accession>
<dbReference type="Pfam" id="PF00534">
    <property type="entry name" value="Glycos_transf_1"/>
    <property type="match status" value="1"/>
</dbReference>
<dbReference type="EMBL" id="JAIQZE010000002">
    <property type="protein sequence ID" value="MBZ9777937.1"/>
    <property type="molecule type" value="Genomic_DNA"/>
</dbReference>
<dbReference type="Proteomes" id="UP001199314">
    <property type="component" value="Unassembled WGS sequence"/>
</dbReference>
<keyword evidence="5" id="KW-1185">Reference proteome</keyword>
<feature type="domain" description="Glycosyltransferase subfamily 4-like N-terminal" evidence="3">
    <location>
        <begin position="55"/>
        <end position="160"/>
    </location>
</feature>
<evidence type="ECO:0000313" key="5">
    <source>
        <dbReference type="Proteomes" id="UP001199314"/>
    </source>
</evidence>
<dbReference type="InterPro" id="IPR001296">
    <property type="entry name" value="Glyco_trans_1"/>
</dbReference>
<reference evidence="5" key="1">
    <citation type="submission" date="2023-07" db="EMBL/GenBank/DDBJ databases">
        <title>Novel species isolated from saline lakes on Tibetan Plateau.</title>
        <authorList>
            <person name="Lu H."/>
        </authorList>
    </citation>
    <scope>NUCLEOTIDE SEQUENCE [LARGE SCALE GENOMIC DNA]</scope>
    <source>
        <strain evidence="5">CAK8W</strain>
    </source>
</reference>
<dbReference type="InterPro" id="IPR028098">
    <property type="entry name" value="Glyco_trans_4-like_N"/>
</dbReference>
<name>A0ABS7XG46_9FLAO</name>
<dbReference type="CDD" id="cd03801">
    <property type="entry name" value="GT4_PimA-like"/>
    <property type="match status" value="1"/>
</dbReference>
<dbReference type="Gene3D" id="3.40.50.2000">
    <property type="entry name" value="Glycogen Phosphorylase B"/>
    <property type="match status" value="2"/>
</dbReference>
<dbReference type="PANTHER" id="PTHR46401:SF2">
    <property type="entry name" value="GLYCOSYLTRANSFERASE WBBK-RELATED"/>
    <property type="match status" value="1"/>
</dbReference>
<gene>
    <name evidence="4" type="ORF">LB452_03285</name>
</gene>
<sequence>MKILFITNMYPSKQKAYAGIFVKNQFEELKDIIDDEDTLDIFYMKRAFTSKVGSALKYIFAFIRFIPFLFKRFDIIHVHYFYPLILLAWLNKKIHKETKIVVTFLGRDINSQIDESNQKFFRKIAKDIDFSIPVGITLAQEISKKLELEKIKVLPCGVNESVFYKENDVKKTYDFIMVGSFIHRKGIDTVIEAIKSLPENSNIKFCFCGSGNYLSELEKLQKNHDVTIKQNQTQDQLRYLLNSSRYFLLMSRAEGFATATTEAFFCGVPVLTSDINNFKEQVEEGVNGFLSPLGNAEILKENFLKLSSIKDDRYKELSNGALNSFKDASLNYVCREIYNIYKSLS</sequence>
<dbReference type="RefSeq" id="WP_224460294.1">
    <property type="nucleotide sequence ID" value="NZ_JAIQZE010000002.1"/>
</dbReference>
<comment type="caution">
    <text evidence="4">The sequence shown here is derived from an EMBL/GenBank/DDBJ whole genome shotgun (WGS) entry which is preliminary data.</text>
</comment>
<feature type="domain" description="Glycosyl transferase family 1" evidence="2">
    <location>
        <begin position="165"/>
        <end position="316"/>
    </location>
</feature>
<protein>
    <submittedName>
        <fullName evidence="4">Glycosyltransferase family 4 protein</fullName>
    </submittedName>
</protein>
<evidence type="ECO:0000259" key="2">
    <source>
        <dbReference type="Pfam" id="PF00534"/>
    </source>
</evidence>
<evidence type="ECO:0000313" key="4">
    <source>
        <dbReference type="EMBL" id="MBZ9777937.1"/>
    </source>
</evidence>
<proteinExistence type="predicted"/>